<accession>A0A4Y5UHB9</accession>
<organism evidence="4">
    <name type="scientific">Cupiennius salei</name>
    <name type="common">American wandering spider</name>
    <dbReference type="NCBI Taxonomy" id="6928"/>
    <lineage>
        <taxon>Eukaryota</taxon>
        <taxon>Metazoa</taxon>
        <taxon>Ecdysozoa</taxon>
        <taxon>Arthropoda</taxon>
        <taxon>Chelicerata</taxon>
        <taxon>Arachnida</taxon>
        <taxon>Araneae</taxon>
        <taxon>Araneomorphae</taxon>
        <taxon>Entelegynae</taxon>
        <taxon>Lycosoidea</taxon>
        <taxon>Ctenidae</taxon>
        <taxon>Cupiennius</taxon>
    </lineage>
</organism>
<evidence type="ECO:0000313" key="4">
    <source>
        <dbReference type="EMBL" id="QDC23132.1"/>
    </source>
</evidence>
<feature type="chain" id="PRO_5021190137" evidence="3">
    <location>
        <begin position="17"/>
        <end position="105"/>
    </location>
</feature>
<comment type="subcellular location">
    <subcellularLocation>
        <location evidence="1">Secreted</location>
    </subcellularLocation>
</comment>
<keyword evidence="3" id="KW-0732">Signal</keyword>
<reference evidence="4" key="1">
    <citation type="journal article" date="2019" name="Toxins">
        <title>The dual prey-inactivation strategy of spiders-in-depth venomic analysis of Cupiennius salei.</title>
        <authorList>
            <person name="Kuhn-Nentwig L."/>
            <person name="Langenegger N."/>
            <person name="Heller M."/>
            <person name="Koua D."/>
            <person name="Nentwig W."/>
        </authorList>
    </citation>
    <scope>NUCLEOTIDE SEQUENCE</scope>
    <source>
        <tissue evidence="4">Venom gland</tissue>
    </source>
</reference>
<dbReference type="InterPro" id="IPR013605">
    <property type="entry name" value="Toxin_34"/>
</dbReference>
<keyword evidence="2" id="KW-0964">Secreted</keyword>
<dbReference type="GO" id="GO:0005576">
    <property type="term" value="C:extracellular region"/>
    <property type="evidence" value="ECO:0007669"/>
    <property type="project" value="UniProtKB-SubCell"/>
</dbReference>
<proteinExistence type="evidence at transcript level"/>
<evidence type="ECO:0000256" key="2">
    <source>
        <dbReference type="ARBA" id="ARBA00022525"/>
    </source>
</evidence>
<name>A0A4Y5UHB9_CUPSA</name>
<dbReference type="AlphaFoldDB" id="A0A4Y5UHB9"/>
<feature type="signal peptide" evidence="3">
    <location>
        <begin position="1"/>
        <end position="16"/>
    </location>
</feature>
<dbReference type="EMBL" id="MH754597">
    <property type="protein sequence ID" value="QDC23132.1"/>
    <property type="molecule type" value="mRNA"/>
</dbReference>
<sequence length="105" mass="11509" precursor="true">MKTALIFLCFLAVVYSAETESKDTSVREELAPKEEERACVPLGEECNGNDCKCCNKWTYCKCPFGTGFACSCVFGGAMVCERKKKKCKNPEVMNTPPGPCFSGRG</sequence>
<evidence type="ECO:0000256" key="3">
    <source>
        <dbReference type="SAM" id="SignalP"/>
    </source>
</evidence>
<dbReference type="GO" id="GO:0090729">
    <property type="term" value="F:toxin activity"/>
    <property type="evidence" value="ECO:0007669"/>
    <property type="project" value="InterPro"/>
</dbReference>
<dbReference type="Pfam" id="PF08396">
    <property type="entry name" value="Toxin_34"/>
    <property type="match status" value="1"/>
</dbReference>
<protein>
    <submittedName>
        <fullName evidence="4">Toxin 37 isoform</fullName>
    </submittedName>
</protein>
<evidence type="ECO:0000256" key="1">
    <source>
        <dbReference type="ARBA" id="ARBA00004613"/>
    </source>
</evidence>